<organism evidence="1 2">
    <name type="scientific">Camellia sinensis var. sinensis</name>
    <name type="common">China tea</name>
    <dbReference type="NCBI Taxonomy" id="542762"/>
    <lineage>
        <taxon>Eukaryota</taxon>
        <taxon>Viridiplantae</taxon>
        <taxon>Streptophyta</taxon>
        <taxon>Embryophyta</taxon>
        <taxon>Tracheophyta</taxon>
        <taxon>Spermatophyta</taxon>
        <taxon>Magnoliopsida</taxon>
        <taxon>eudicotyledons</taxon>
        <taxon>Gunneridae</taxon>
        <taxon>Pentapetalae</taxon>
        <taxon>asterids</taxon>
        <taxon>Ericales</taxon>
        <taxon>Theaceae</taxon>
        <taxon>Camellia</taxon>
    </lineage>
</organism>
<dbReference type="EMBL" id="SDRB02001730">
    <property type="protein sequence ID" value="THG20813.1"/>
    <property type="molecule type" value="Genomic_DNA"/>
</dbReference>
<dbReference type="AlphaFoldDB" id="A0A4S4EV45"/>
<name>A0A4S4EV45_CAMSN</name>
<protein>
    <submittedName>
        <fullName evidence="1">Uncharacterized protein</fullName>
    </submittedName>
</protein>
<dbReference type="Proteomes" id="UP000306102">
    <property type="component" value="Unassembled WGS sequence"/>
</dbReference>
<accession>A0A4S4EV45</accession>
<evidence type="ECO:0000313" key="1">
    <source>
        <dbReference type="EMBL" id="THG20813.1"/>
    </source>
</evidence>
<keyword evidence="2" id="KW-1185">Reference proteome</keyword>
<proteinExistence type="predicted"/>
<reference evidence="1 2" key="1">
    <citation type="journal article" date="2018" name="Proc. Natl. Acad. Sci. U.S.A.">
        <title>Draft genome sequence of Camellia sinensis var. sinensis provides insights into the evolution of the tea genome and tea quality.</title>
        <authorList>
            <person name="Wei C."/>
            <person name="Yang H."/>
            <person name="Wang S."/>
            <person name="Zhao J."/>
            <person name="Liu C."/>
            <person name="Gao L."/>
            <person name="Xia E."/>
            <person name="Lu Y."/>
            <person name="Tai Y."/>
            <person name="She G."/>
            <person name="Sun J."/>
            <person name="Cao H."/>
            <person name="Tong W."/>
            <person name="Gao Q."/>
            <person name="Li Y."/>
            <person name="Deng W."/>
            <person name="Jiang X."/>
            <person name="Wang W."/>
            <person name="Chen Q."/>
            <person name="Zhang S."/>
            <person name="Li H."/>
            <person name="Wu J."/>
            <person name="Wang P."/>
            <person name="Li P."/>
            <person name="Shi C."/>
            <person name="Zheng F."/>
            <person name="Jian J."/>
            <person name="Huang B."/>
            <person name="Shan D."/>
            <person name="Shi M."/>
            <person name="Fang C."/>
            <person name="Yue Y."/>
            <person name="Li F."/>
            <person name="Li D."/>
            <person name="Wei S."/>
            <person name="Han B."/>
            <person name="Jiang C."/>
            <person name="Yin Y."/>
            <person name="Xia T."/>
            <person name="Zhang Z."/>
            <person name="Bennetzen J.L."/>
            <person name="Zhao S."/>
            <person name="Wan X."/>
        </authorList>
    </citation>
    <scope>NUCLEOTIDE SEQUENCE [LARGE SCALE GENOMIC DNA]</scope>
    <source>
        <strain evidence="2">cv. Shuchazao</strain>
        <tissue evidence="1">Leaf</tissue>
    </source>
</reference>
<comment type="caution">
    <text evidence="1">The sequence shown here is derived from an EMBL/GenBank/DDBJ whole genome shotgun (WGS) entry which is preliminary data.</text>
</comment>
<sequence>MDSSVFVERFASDLRFRLVLSSVMGELRFCGVNFIIFLAEMVESFILVFLEEIQNAPIPKRCHFVEQRSSVSQQSKARVEDQDKATLSAAEIGKIMIANKNSSSRALRSVIKDLLQFVAITIWKLICVLFDIVSHIHFKRFVGSLEKAREFSKLLWRGGEVILWEVQGRLEKARVNFSGGKAKEGKFLWREGKT</sequence>
<evidence type="ECO:0000313" key="2">
    <source>
        <dbReference type="Proteomes" id="UP000306102"/>
    </source>
</evidence>
<gene>
    <name evidence="1" type="ORF">TEA_023601</name>
</gene>